<reference evidence="11" key="1">
    <citation type="submission" date="2023-06" db="EMBL/GenBank/DDBJ databases">
        <authorList>
            <person name="Delattre M."/>
        </authorList>
    </citation>
    <scope>NUCLEOTIDE SEQUENCE</scope>
    <source>
        <strain evidence="11">AF72</strain>
    </source>
</reference>
<dbReference type="EC" id="2.7.11.1" evidence="2"/>
<dbReference type="Proteomes" id="UP001177023">
    <property type="component" value="Unassembled WGS sequence"/>
</dbReference>
<evidence type="ECO:0000256" key="4">
    <source>
        <dbReference type="ARBA" id="ARBA00022679"/>
    </source>
</evidence>
<dbReference type="GO" id="GO:0035556">
    <property type="term" value="P:intracellular signal transduction"/>
    <property type="evidence" value="ECO:0007669"/>
    <property type="project" value="TreeGrafter"/>
</dbReference>
<protein>
    <recommendedName>
        <fullName evidence="2">non-specific serine/threonine protein kinase</fullName>
        <ecNumber evidence="2">2.7.11.1</ecNumber>
    </recommendedName>
</protein>
<dbReference type="Gene3D" id="3.30.200.20">
    <property type="entry name" value="Phosphorylase Kinase, domain 1"/>
    <property type="match status" value="1"/>
</dbReference>
<evidence type="ECO:0000256" key="1">
    <source>
        <dbReference type="ARBA" id="ARBA00010791"/>
    </source>
</evidence>
<dbReference type="EMBL" id="CATQJA010002664">
    <property type="protein sequence ID" value="CAJ0582155.1"/>
    <property type="molecule type" value="Genomic_DNA"/>
</dbReference>
<evidence type="ECO:0000256" key="9">
    <source>
        <dbReference type="ARBA" id="ARBA00048679"/>
    </source>
</evidence>
<dbReference type="CDD" id="cd05402">
    <property type="entry name" value="NT_PAP_TUTase"/>
    <property type="match status" value="1"/>
</dbReference>
<gene>
    <name evidence="11" type="ORF">MSPICULIGERA_LOCUS20297</name>
</gene>
<evidence type="ECO:0000256" key="8">
    <source>
        <dbReference type="ARBA" id="ARBA00047899"/>
    </source>
</evidence>
<dbReference type="SMART" id="SM00220">
    <property type="entry name" value="S_TKc"/>
    <property type="match status" value="1"/>
</dbReference>
<dbReference type="PANTHER" id="PTHR24346:SF107">
    <property type="entry name" value="SERINE_THREONINE-PROTEIN KINASE CHK1"/>
    <property type="match status" value="1"/>
</dbReference>
<dbReference type="Gene3D" id="3.30.460.10">
    <property type="entry name" value="Beta Polymerase, domain 2"/>
    <property type="match status" value="1"/>
</dbReference>
<dbReference type="Gene3D" id="1.10.510.10">
    <property type="entry name" value="Transferase(Phosphotransferase) domain 1"/>
    <property type="match status" value="1"/>
</dbReference>
<dbReference type="InterPro" id="IPR043519">
    <property type="entry name" value="NT_sf"/>
</dbReference>
<dbReference type="PROSITE" id="PS50011">
    <property type="entry name" value="PROTEIN_KINASE_DOM"/>
    <property type="match status" value="1"/>
</dbReference>
<dbReference type="AlphaFoldDB" id="A0AA36GEB4"/>
<dbReference type="GO" id="GO:0005524">
    <property type="term" value="F:ATP binding"/>
    <property type="evidence" value="ECO:0007669"/>
    <property type="project" value="UniProtKB-KW"/>
</dbReference>
<dbReference type="InterPro" id="IPR011009">
    <property type="entry name" value="Kinase-like_dom_sf"/>
</dbReference>
<sequence>MEFTAEDRDVFMHGDLENVPAVMEDVRVLGEGAFGEVMLRKDPKSGILLAVKIVDMLKNGDKGIEALRKEALLHRKLTQQVHPNVIKFVGLRVDHDLPLFEMFLEYADGGELFDRIEPDVGVPHHIAQHYFRQLIDGLDYLHKLGVAHRDIKPENLFLTKTDVLKIGDFGLATIFRIHGRERTLDSCCGTYPYASPQVLDFRYKGPPTDVWSAGIVLHTLLTGQLPWDMASTTQKEYVHWLEHADIYPWNRLDHLTLDFLHCVLHPIEKQRATTDEIRKHKWFFQFIPVEDTPSRTLFLLQASQPVSHCAISETRTEKAKPAAVAFSQPENVLYISQDYDHNLDHFANLASRVTRFCVSVDYGAFVERLAEAAKEVMLELKEKPNSSIVLIDHARNLAIAVSIYPVVLDGQPRCMIDFRRSKGDGLRFKRVYNELRRILEPIVCKEATTDLEGVYAASLSTRPHKSERGDLLRFLKTEFPDIEQKLDASLRCAPFHLDYVLYKKRRKLAYDISKALESKEFKAYPVGGSCNGLFRPDSDIDVVMMPKKEQPEVFLQLLTITLVRRLMIQHSRLLSGSKYGLESYLAIVHARVPILSVKLKRPSGISVDVQFGNADTIKTTNHLRVANMVSSVA</sequence>
<evidence type="ECO:0000256" key="5">
    <source>
        <dbReference type="ARBA" id="ARBA00022741"/>
    </source>
</evidence>
<comment type="catalytic activity">
    <reaction evidence="9">
        <text>L-seryl-[protein] + ATP = O-phospho-L-seryl-[protein] + ADP + H(+)</text>
        <dbReference type="Rhea" id="RHEA:17989"/>
        <dbReference type="Rhea" id="RHEA-COMP:9863"/>
        <dbReference type="Rhea" id="RHEA-COMP:11604"/>
        <dbReference type="ChEBI" id="CHEBI:15378"/>
        <dbReference type="ChEBI" id="CHEBI:29999"/>
        <dbReference type="ChEBI" id="CHEBI:30616"/>
        <dbReference type="ChEBI" id="CHEBI:83421"/>
        <dbReference type="ChEBI" id="CHEBI:456216"/>
        <dbReference type="EC" id="2.7.11.1"/>
    </reaction>
</comment>
<evidence type="ECO:0000313" key="12">
    <source>
        <dbReference type="Proteomes" id="UP001177023"/>
    </source>
</evidence>
<evidence type="ECO:0000256" key="3">
    <source>
        <dbReference type="ARBA" id="ARBA00022527"/>
    </source>
</evidence>
<keyword evidence="12" id="KW-1185">Reference proteome</keyword>
<dbReference type="PROSITE" id="PS00108">
    <property type="entry name" value="PROTEIN_KINASE_ST"/>
    <property type="match status" value="1"/>
</dbReference>
<comment type="caution">
    <text evidence="11">The sequence shown here is derived from an EMBL/GenBank/DDBJ whole genome shotgun (WGS) entry which is preliminary data.</text>
</comment>
<keyword evidence="3" id="KW-0723">Serine/threonine-protein kinase</keyword>
<dbReference type="Pfam" id="PF22600">
    <property type="entry name" value="MTPAP-like_central"/>
    <property type="match status" value="1"/>
</dbReference>
<dbReference type="SUPFAM" id="SSF81301">
    <property type="entry name" value="Nucleotidyltransferase"/>
    <property type="match status" value="1"/>
</dbReference>
<dbReference type="InterPro" id="IPR008271">
    <property type="entry name" value="Ser/Thr_kinase_AS"/>
</dbReference>
<dbReference type="InterPro" id="IPR054708">
    <property type="entry name" value="MTPAP-like_central"/>
</dbReference>
<dbReference type="GO" id="GO:0005737">
    <property type="term" value="C:cytoplasm"/>
    <property type="evidence" value="ECO:0007669"/>
    <property type="project" value="TreeGrafter"/>
</dbReference>
<dbReference type="Gene3D" id="3.30.310.80">
    <property type="entry name" value="Kinase associated domain 1, KA1"/>
    <property type="match status" value="1"/>
</dbReference>
<organism evidence="11 12">
    <name type="scientific">Mesorhabditis spiculigera</name>
    <dbReference type="NCBI Taxonomy" id="96644"/>
    <lineage>
        <taxon>Eukaryota</taxon>
        <taxon>Metazoa</taxon>
        <taxon>Ecdysozoa</taxon>
        <taxon>Nematoda</taxon>
        <taxon>Chromadorea</taxon>
        <taxon>Rhabditida</taxon>
        <taxon>Rhabditina</taxon>
        <taxon>Rhabditomorpha</taxon>
        <taxon>Rhabditoidea</taxon>
        <taxon>Rhabditidae</taxon>
        <taxon>Mesorhabditinae</taxon>
        <taxon>Mesorhabditis</taxon>
    </lineage>
</organism>
<dbReference type="InterPro" id="IPR000719">
    <property type="entry name" value="Prot_kinase_dom"/>
</dbReference>
<dbReference type="SUPFAM" id="SSF56112">
    <property type="entry name" value="Protein kinase-like (PK-like)"/>
    <property type="match status" value="1"/>
</dbReference>
<name>A0AA36GEB4_9BILA</name>
<evidence type="ECO:0000256" key="6">
    <source>
        <dbReference type="ARBA" id="ARBA00022777"/>
    </source>
</evidence>
<comment type="catalytic activity">
    <reaction evidence="8">
        <text>L-threonyl-[protein] + ATP = O-phospho-L-threonyl-[protein] + ADP + H(+)</text>
        <dbReference type="Rhea" id="RHEA:46608"/>
        <dbReference type="Rhea" id="RHEA-COMP:11060"/>
        <dbReference type="Rhea" id="RHEA-COMP:11605"/>
        <dbReference type="ChEBI" id="CHEBI:15378"/>
        <dbReference type="ChEBI" id="CHEBI:30013"/>
        <dbReference type="ChEBI" id="CHEBI:30616"/>
        <dbReference type="ChEBI" id="CHEBI:61977"/>
        <dbReference type="ChEBI" id="CHEBI:456216"/>
        <dbReference type="EC" id="2.7.11.1"/>
    </reaction>
</comment>
<feature type="non-terminal residue" evidence="11">
    <location>
        <position position="633"/>
    </location>
</feature>
<keyword evidence="5" id="KW-0547">Nucleotide-binding</keyword>
<dbReference type="Pfam" id="PF00069">
    <property type="entry name" value="Pkinase"/>
    <property type="match status" value="1"/>
</dbReference>
<keyword evidence="6" id="KW-0418">Kinase</keyword>
<evidence type="ECO:0000256" key="7">
    <source>
        <dbReference type="ARBA" id="ARBA00022840"/>
    </source>
</evidence>
<proteinExistence type="inferred from homology"/>
<comment type="similarity">
    <text evidence="1">Belongs to the protein kinase superfamily. CAMK Ser/Thr protein kinase family. NIM1 subfamily.</text>
</comment>
<keyword evidence="7" id="KW-0067">ATP-binding</keyword>
<accession>A0AA36GEB4</accession>
<evidence type="ECO:0000259" key="10">
    <source>
        <dbReference type="PROSITE" id="PS50011"/>
    </source>
</evidence>
<dbReference type="GO" id="GO:0004674">
    <property type="term" value="F:protein serine/threonine kinase activity"/>
    <property type="evidence" value="ECO:0007669"/>
    <property type="project" value="UniProtKB-KW"/>
</dbReference>
<keyword evidence="4" id="KW-0808">Transferase</keyword>
<evidence type="ECO:0000313" key="11">
    <source>
        <dbReference type="EMBL" id="CAJ0582155.1"/>
    </source>
</evidence>
<evidence type="ECO:0000256" key="2">
    <source>
        <dbReference type="ARBA" id="ARBA00012513"/>
    </source>
</evidence>
<dbReference type="PANTHER" id="PTHR24346">
    <property type="entry name" value="MAP/MICROTUBULE AFFINITY-REGULATING KINASE"/>
    <property type="match status" value="1"/>
</dbReference>
<feature type="domain" description="Protein kinase" evidence="10">
    <location>
        <begin position="23"/>
        <end position="283"/>
    </location>
</feature>